<dbReference type="Pfam" id="PF02655">
    <property type="entry name" value="ATP-grasp_3"/>
    <property type="match status" value="1"/>
</dbReference>
<comment type="caution">
    <text evidence="3">The sequence shown here is derived from an EMBL/GenBank/DDBJ whole genome shotgun (WGS) entry which is preliminary data.</text>
</comment>
<feature type="domain" description="ATP-grasp" evidence="2">
    <location>
        <begin position="123"/>
        <end position="308"/>
    </location>
</feature>
<dbReference type="Gene3D" id="3.40.50.20">
    <property type="match status" value="1"/>
</dbReference>
<dbReference type="SUPFAM" id="SSF56059">
    <property type="entry name" value="Glutathione synthetase ATP-binding domain-like"/>
    <property type="match status" value="1"/>
</dbReference>
<protein>
    <submittedName>
        <fullName evidence="3">ATP-grasp domain-containing protein</fullName>
    </submittedName>
</protein>
<evidence type="ECO:0000256" key="1">
    <source>
        <dbReference type="PROSITE-ProRule" id="PRU00409"/>
    </source>
</evidence>
<dbReference type="InterPro" id="IPR003806">
    <property type="entry name" value="ATP-grasp_PylC-type"/>
</dbReference>
<reference evidence="3 4" key="1">
    <citation type="submission" date="2019-05" db="EMBL/GenBank/DDBJ databases">
        <title>Flagellimonas sp. AsT0115, sp. nov., isolated from a marine red algae, Asparagopsis taxiformis.</title>
        <authorList>
            <person name="Kim J."/>
            <person name="Jeong S.E."/>
            <person name="Jeon C.O."/>
        </authorList>
    </citation>
    <scope>NUCLEOTIDE SEQUENCE [LARGE SCALE GENOMIC DNA]</scope>
    <source>
        <strain evidence="3 4">AsT0115</strain>
    </source>
</reference>
<evidence type="ECO:0000313" key="3">
    <source>
        <dbReference type="EMBL" id="TMU56436.1"/>
    </source>
</evidence>
<dbReference type="InterPro" id="IPR011761">
    <property type="entry name" value="ATP-grasp"/>
</dbReference>
<proteinExistence type="predicted"/>
<dbReference type="PROSITE" id="PS50975">
    <property type="entry name" value="ATP_GRASP"/>
    <property type="match status" value="1"/>
</dbReference>
<organism evidence="3 4">
    <name type="scientific">Flagellimonas algicola</name>
    <dbReference type="NCBI Taxonomy" id="2583815"/>
    <lineage>
        <taxon>Bacteria</taxon>
        <taxon>Pseudomonadati</taxon>
        <taxon>Bacteroidota</taxon>
        <taxon>Flavobacteriia</taxon>
        <taxon>Flavobacteriales</taxon>
        <taxon>Flavobacteriaceae</taxon>
        <taxon>Flagellimonas</taxon>
    </lineage>
</organism>
<keyword evidence="1" id="KW-0547">Nucleotide-binding</keyword>
<sequence length="373" mass="42392">MRKKTVVLIPDAGAGVFDRILYCLAQSKDTEIHVIVNEKKQFYRHSRFIKTVTICPLEITNEELQLKINDLCEKLGIDIILPIQESLIHFLSTNKELLPKNVKIVDLPPSNSLSTVTNKIAFSKHLENNNISGPLSYVTSDCKLSNIENLRFPLLFKPHAVTETGMGKGIVLLKEKGELQKICNEETNNKDGEFLFQEYIAGYDIGCGVLCKKGEIIAHTIQKDILGDKRNFAPVNGIQMIHDSEVLSIVARLMKSLDWNGVAQVDLIYDIAKDRILVLEVNGRYWSTLLASLRAGVNFPSLAIQSALGNELGEKHYSEMNYYNLRGFKFKMRKKPWIVLAFRHIWNHTPIRYFFKDPMVLFAKLISRANSVV</sequence>
<dbReference type="EMBL" id="VCNI01000001">
    <property type="protein sequence ID" value="TMU56436.1"/>
    <property type="molecule type" value="Genomic_DNA"/>
</dbReference>
<dbReference type="Proteomes" id="UP000751614">
    <property type="component" value="Unassembled WGS sequence"/>
</dbReference>
<evidence type="ECO:0000259" key="2">
    <source>
        <dbReference type="PROSITE" id="PS50975"/>
    </source>
</evidence>
<accession>A0ABY2WP50</accession>
<evidence type="ECO:0000313" key="4">
    <source>
        <dbReference type="Proteomes" id="UP000751614"/>
    </source>
</evidence>
<keyword evidence="1" id="KW-0067">ATP-binding</keyword>
<keyword evidence="4" id="KW-1185">Reference proteome</keyword>
<gene>
    <name evidence="3" type="ORF">FGG15_02535</name>
</gene>
<name>A0ABY2WP50_9FLAO</name>
<dbReference type="Gene3D" id="3.30.470.20">
    <property type="entry name" value="ATP-grasp fold, B domain"/>
    <property type="match status" value="1"/>
</dbReference>